<protein>
    <submittedName>
        <fullName evidence="3">Glycosyltransferase</fullName>
        <ecNumber evidence="3">2.4.-.-</ecNumber>
    </submittedName>
</protein>
<accession>A0ABZ1BYB9</accession>
<keyword evidence="3" id="KW-0808">Transferase</keyword>
<dbReference type="InterPro" id="IPR050194">
    <property type="entry name" value="Glycosyltransferase_grp1"/>
</dbReference>
<name>A0ABZ1BYB9_9FIRM</name>
<keyword evidence="3" id="KW-0328">Glycosyltransferase</keyword>
<dbReference type="InterPro" id="IPR001296">
    <property type="entry name" value="Glyco_trans_1"/>
</dbReference>
<evidence type="ECO:0000259" key="1">
    <source>
        <dbReference type="Pfam" id="PF00534"/>
    </source>
</evidence>
<gene>
    <name evidence="3" type="ORF">U7230_01975</name>
</gene>
<reference evidence="3 4" key="1">
    <citation type="journal article" date="2024" name="Front. Microbiol.">
        <title>Novel thermophilic genera Geochorda gen. nov. and Carboxydochorda gen. nov. from the deep terrestrial subsurface reveal the ecophysiological diversity in the class Limnochordia.</title>
        <authorList>
            <person name="Karnachuk O.V."/>
            <person name="Lukina A.P."/>
            <person name="Avakyan M.R."/>
            <person name="Kadnikov V.V."/>
            <person name="Begmatov S."/>
            <person name="Beletsky A.V."/>
            <person name="Vlasova K.G."/>
            <person name="Novikov A.A."/>
            <person name="Shcherbakova V.A."/>
            <person name="Mardanov A.V."/>
            <person name="Ravin N.V."/>
        </authorList>
    </citation>
    <scope>NUCLEOTIDE SEQUENCE [LARGE SCALE GENOMIC DNA]</scope>
    <source>
        <strain evidence="3 4">L945</strain>
    </source>
</reference>
<dbReference type="EC" id="2.4.-.-" evidence="3"/>
<dbReference type="EMBL" id="CP141615">
    <property type="protein sequence ID" value="WRP17802.1"/>
    <property type="molecule type" value="Genomic_DNA"/>
</dbReference>
<dbReference type="PANTHER" id="PTHR45947:SF3">
    <property type="entry name" value="SULFOQUINOVOSYL TRANSFERASE SQD2"/>
    <property type="match status" value="1"/>
</dbReference>
<dbReference type="GO" id="GO:0016757">
    <property type="term" value="F:glycosyltransferase activity"/>
    <property type="evidence" value="ECO:0007669"/>
    <property type="project" value="UniProtKB-KW"/>
</dbReference>
<dbReference type="RefSeq" id="WP_324717072.1">
    <property type="nucleotide sequence ID" value="NZ_CP141615.1"/>
</dbReference>
<feature type="domain" description="Glycosyltransferase subfamily 4-like N-terminal" evidence="2">
    <location>
        <begin position="14"/>
        <end position="186"/>
    </location>
</feature>
<keyword evidence="4" id="KW-1185">Reference proteome</keyword>
<evidence type="ECO:0000313" key="3">
    <source>
        <dbReference type="EMBL" id="WRP17802.1"/>
    </source>
</evidence>
<organism evidence="3 4">
    <name type="scientific">Carboxydichorda subterranea</name>
    <dbReference type="NCBI Taxonomy" id="3109565"/>
    <lineage>
        <taxon>Bacteria</taxon>
        <taxon>Bacillati</taxon>
        <taxon>Bacillota</taxon>
        <taxon>Limnochordia</taxon>
        <taxon>Limnochordales</taxon>
        <taxon>Geochordaceae</taxon>
        <taxon>Carboxydichorda</taxon>
    </lineage>
</organism>
<dbReference type="Pfam" id="PF13439">
    <property type="entry name" value="Glyco_transf_4"/>
    <property type="match status" value="1"/>
</dbReference>
<feature type="domain" description="Glycosyl transferase family 1" evidence="1">
    <location>
        <begin position="198"/>
        <end position="358"/>
    </location>
</feature>
<sequence>MTIVFFSDSYTPYVSGVVRSLELTARELTRRGHRVALVAPGYPGYRSPGVDSTGAYVLRLPSLPVPGQGVFRLPVIPLAPLRLPEGYRPDIVHAHSPFLTGTLALRTARRYGVPLVFTHHTLYHEYVHYALLPAGLTRPLVLRTVGRFCRQATAVIAPTPSIARLVRQLYGPVGNVATIPTGIDLSAFAGLDRSWLRGRFAIPAGAPVVIHVGRLAREKNVHMLMQALRRLLEELPALHAVVAGGGPFLAGMRAATSEPPFAGRLHLTGPLAPSEVPRHLAGADLFLTASTTETQGLVAVEAMAAGLPVVAPEAGGIPDVVRSGQDGLLVTARPEALAEAARGLLEQPHRLRRLAEHALARSREFGVEHTVSRLEQFYQRLTSARACGAGQG</sequence>
<evidence type="ECO:0000259" key="2">
    <source>
        <dbReference type="Pfam" id="PF13439"/>
    </source>
</evidence>
<proteinExistence type="predicted"/>
<dbReference type="Proteomes" id="UP001332192">
    <property type="component" value="Chromosome"/>
</dbReference>
<dbReference type="Pfam" id="PF00534">
    <property type="entry name" value="Glycos_transf_1"/>
    <property type="match status" value="1"/>
</dbReference>
<dbReference type="SUPFAM" id="SSF53756">
    <property type="entry name" value="UDP-Glycosyltransferase/glycogen phosphorylase"/>
    <property type="match status" value="1"/>
</dbReference>
<dbReference type="InterPro" id="IPR028098">
    <property type="entry name" value="Glyco_trans_4-like_N"/>
</dbReference>
<dbReference type="PANTHER" id="PTHR45947">
    <property type="entry name" value="SULFOQUINOVOSYL TRANSFERASE SQD2"/>
    <property type="match status" value="1"/>
</dbReference>
<dbReference type="Gene3D" id="3.40.50.2000">
    <property type="entry name" value="Glycogen Phosphorylase B"/>
    <property type="match status" value="2"/>
</dbReference>
<evidence type="ECO:0000313" key="4">
    <source>
        <dbReference type="Proteomes" id="UP001332192"/>
    </source>
</evidence>